<gene>
    <name evidence="1" type="ORF">GPUH_LOCUS8703</name>
</gene>
<organism evidence="3">
    <name type="scientific">Gongylonema pulchrum</name>
    <dbReference type="NCBI Taxonomy" id="637853"/>
    <lineage>
        <taxon>Eukaryota</taxon>
        <taxon>Metazoa</taxon>
        <taxon>Ecdysozoa</taxon>
        <taxon>Nematoda</taxon>
        <taxon>Chromadorea</taxon>
        <taxon>Rhabditida</taxon>
        <taxon>Spirurina</taxon>
        <taxon>Spiruromorpha</taxon>
        <taxon>Spiruroidea</taxon>
        <taxon>Gongylonematidae</taxon>
        <taxon>Gongylonema</taxon>
    </lineage>
</organism>
<evidence type="ECO:0000313" key="2">
    <source>
        <dbReference type="Proteomes" id="UP000271098"/>
    </source>
</evidence>
<name>A0A183DJ14_9BILA</name>
<dbReference type="WBParaSite" id="GPUH_0000871501-mRNA-1">
    <property type="protein sequence ID" value="GPUH_0000871501-mRNA-1"/>
    <property type="gene ID" value="GPUH_0000871501"/>
</dbReference>
<dbReference type="EMBL" id="UYRT01026071">
    <property type="protein sequence ID" value="VDK64551.1"/>
    <property type="molecule type" value="Genomic_DNA"/>
</dbReference>
<sequence>MRSTSPISIYSDIHQDSIIYVMRKPMKCAMKKEGLP</sequence>
<keyword evidence="2" id="KW-1185">Reference proteome</keyword>
<accession>A0A183DJ14</accession>
<dbReference type="AlphaFoldDB" id="A0A183DJ14"/>
<protein>
    <submittedName>
        <fullName evidence="1 3">Uncharacterized protein</fullName>
    </submittedName>
</protein>
<reference evidence="1 2" key="2">
    <citation type="submission" date="2018-11" db="EMBL/GenBank/DDBJ databases">
        <authorList>
            <consortium name="Pathogen Informatics"/>
        </authorList>
    </citation>
    <scope>NUCLEOTIDE SEQUENCE [LARGE SCALE GENOMIC DNA]</scope>
</reference>
<evidence type="ECO:0000313" key="1">
    <source>
        <dbReference type="EMBL" id="VDK64551.1"/>
    </source>
</evidence>
<proteinExistence type="predicted"/>
<dbReference type="Proteomes" id="UP000271098">
    <property type="component" value="Unassembled WGS sequence"/>
</dbReference>
<evidence type="ECO:0000313" key="3">
    <source>
        <dbReference type="WBParaSite" id="GPUH_0000871501-mRNA-1"/>
    </source>
</evidence>
<reference evidence="3" key="1">
    <citation type="submission" date="2016-06" db="UniProtKB">
        <authorList>
            <consortium name="WormBaseParasite"/>
        </authorList>
    </citation>
    <scope>IDENTIFICATION</scope>
</reference>